<name>A0ABY3WDG4_9MICC</name>
<dbReference type="Proteomes" id="UP000829069">
    <property type="component" value="Chromosome"/>
</dbReference>
<sequence length="221" mass="24033">MIDMDGVSWWVPALNMALTIAAIVLFSYRVPWAWLLPVTTTAVLLATGIPNGRLNTSTVFVLAAALYGLWKWTQYRREGIHVPLRSAHGREWGIGAGLLLLLYLLNAFAGVTPVAEIGPVYLFNALLAALPAVMYLGFAHGITQSWWLGVALSLATMFLSTIQNAPVWFSLYGAIAAGLQVFGYLTWQHAMRRPMRSKHRLAPAHPGRPATPGTGAPGRTA</sequence>
<feature type="transmembrane region" description="Helical" evidence="2">
    <location>
        <begin position="121"/>
        <end position="138"/>
    </location>
</feature>
<feature type="transmembrane region" description="Helical" evidence="2">
    <location>
        <begin position="168"/>
        <end position="187"/>
    </location>
</feature>
<keyword evidence="2" id="KW-0812">Transmembrane</keyword>
<keyword evidence="4" id="KW-1185">Reference proteome</keyword>
<gene>
    <name evidence="3" type="ORF">MNQ99_04430</name>
</gene>
<feature type="transmembrane region" description="Helical" evidence="2">
    <location>
        <begin position="32"/>
        <end position="49"/>
    </location>
</feature>
<evidence type="ECO:0000313" key="3">
    <source>
        <dbReference type="EMBL" id="UNK46613.1"/>
    </source>
</evidence>
<proteinExistence type="predicted"/>
<feature type="compositionally biased region" description="Low complexity" evidence="1">
    <location>
        <begin position="203"/>
        <end position="221"/>
    </location>
</feature>
<keyword evidence="2" id="KW-1133">Transmembrane helix</keyword>
<protein>
    <recommendedName>
        <fullName evidence="5">Nicotinamide mononucleotide transporter</fullName>
    </recommendedName>
</protein>
<keyword evidence="2" id="KW-0472">Membrane</keyword>
<evidence type="ECO:0008006" key="5">
    <source>
        <dbReference type="Google" id="ProtNLM"/>
    </source>
</evidence>
<evidence type="ECO:0000313" key="4">
    <source>
        <dbReference type="Proteomes" id="UP000829069"/>
    </source>
</evidence>
<evidence type="ECO:0000256" key="2">
    <source>
        <dbReference type="SAM" id="Phobius"/>
    </source>
</evidence>
<feature type="transmembrane region" description="Helical" evidence="2">
    <location>
        <begin position="92"/>
        <end position="115"/>
    </location>
</feature>
<organism evidence="3 4">
    <name type="scientific">Arthrobacter sulfonylureivorans</name>
    <dbReference type="NCBI Taxonomy" id="2486855"/>
    <lineage>
        <taxon>Bacteria</taxon>
        <taxon>Bacillati</taxon>
        <taxon>Actinomycetota</taxon>
        <taxon>Actinomycetes</taxon>
        <taxon>Micrococcales</taxon>
        <taxon>Micrococcaceae</taxon>
        <taxon>Arthrobacter</taxon>
    </lineage>
</organism>
<dbReference type="EMBL" id="CP093326">
    <property type="protein sequence ID" value="UNK46613.1"/>
    <property type="molecule type" value="Genomic_DNA"/>
</dbReference>
<feature type="region of interest" description="Disordered" evidence="1">
    <location>
        <begin position="198"/>
        <end position="221"/>
    </location>
</feature>
<evidence type="ECO:0000256" key="1">
    <source>
        <dbReference type="SAM" id="MobiDB-lite"/>
    </source>
</evidence>
<feature type="transmembrane region" description="Helical" evidence="2">
    <location>
        <begin position="55"/>
        <end position="72"/>
    </location>
</feature>
<feature type="transmembrane region" description="Helical" evidence="2">
    <location>
        <begin position="6"/>
        <end position="25"/>
    </location>
</feature>
<reference evidence="3 4" key="1">
    <citation type="submission" date="2022-03" db="EMBL/GenBank/DDBJ databases">
        <title>Isotopic signatures of nitrous oxide derived from detoxification processes.</title>
        <authorList>
            <person name="Behrendt U."/>
            <person name="Buchen C."/>
            <person name="Well R."/>
            <person name="Ulrich A."/>
            <person name="Rohe L."/>
            <person name="Kolb S."/>
            <person name="Schloter M."/>
            <person name="Horn M.A."/>
            <person name="Augustin J."/>
        </authorList>
    </citation>
    <scope>NUCLEOTIDE SEQUENCE [LARGE SCALE GENOMIC DNA]</scope>
    <source>
        <strain evidence="3 4">S4-C24</strain>
    </source>
</reference>
<accession>A0ABY3WDG4</accession>